<protein>
    <submittedName>
        <fullName evidence="1">Uncharacterized protein</fullName>
    </submittedName>
</protein>
<dbReference type="PANTHER" id="PTHR21028">
    <property type="entry name" value="SI:CH211-156B7.4"/>
    <property type="match status" value="1"/>
</dbReference>
<dbReference type="Proteomes" id="UP000076858">
    <property type="component" value="Unassembled WGS sequence"/>
</dbReference>
<dbReference type="CDD" id="cd07890">
    <property type="entry name" value="CYTH-like_AC_IV-like"/>
    <property type="match status" value="1"/>
</dbReference>
<evidence type="ECO:0000313" key="1">
    <source>
        <dbReference type="EMBL" id="KZS02057.1"/>
    </source>
</evidence>
<dbReference type="PROSITE" id="PS51707">
    <property type="entry name" value="CYTH"/>
    <property type="match status" value="1"/>
</dbReference>
<dbReference type="NCBIfam" id="TIGR00318">
    <property type="entry name" value="cyaB"/>
    <property type="match status" value="1"/>
</dbReference>
<comment type="caution">
    <text evidence="1">The sequence shown here is derived from an EMBL/GenBank/DDBJ whole genome shotgun (WGS) entry which is preliminary data.</text>
</comment>
<dbReference type="SUPFAM" id="SSF55154">
    <property type="entry name" value="CYTH-like phosphatases"/>
    <property type="match status" value="1"/>
</dbReference>
<dbReference type="PANTHER" id="PTHR21028:SF2">
    <property type="entry name" value="CYTH DOMAIN-CONTAINING PROTEIN"/>
    <property type="match status" value="1"/>
</dbReference>
<dbReference type="Pfam" id="PF01928">
    <property type="entry name" value="CYTH"/>
    <property type="match status" value="1"/>
</dbReference>
<name>A0A0P5HGC5_9CRUS</name>
<dbReference type="Gene3D" id="2.40.320.10">
    <property type="entry name" value="Hypothetical Protein Pfu-838710-001"/>
    <property type="match status" value="1"/>
</dbReference>
<dbReference type="EMBL" id="LRGB01005431">
    <property type="protein sequence ID" value="KZS02057.1"/>
    <property type="molecule type" value="Genomic_DNA"/>
</dbReference>
<organism evidence="1 2">
    <name type="scientific">Daphnia magna</name>
    <dbReference type="NCBI Taxonomy" id="35525"/>
    <lineage>
        <taxon>Eukaryota</taxon>
        <taxon>Metazoa</taxon>
        <taxon>Ecdysozoa</taxon>
        <taxon>Arthropoda</taxon>
        <taxon>Crustacea</taxon>
        <taxon>Branchiopoda</taxon>
        <taxon>Diplostraca</taxon>
        <taxon>Cladocera</taxon>
        <taxon>Anomopoda</taxon>
        <taxon>Daphniidae</taxon>
        <taxon>Daphnia</taxon>
    </lineage>
</organism>
<gene>
    <name evidence="1" type="ORF">APZ42_001054</name>
</gene>
<reference evidence="1 2" key="1">
    <citation type="submission" date="2016-03" db="EMBL/GenBank/DDBJ databases">
        <title>EvidentialGene: Evidence-directed Construction of Genes on Genomes.</title>
        <authorList>
            <person name="Gilbert D.G."/>
            <person name="Choi J.-H."/>
            <person name="Mockaitis K."/>
            <person name="Colbourne J."/>
            <person name="Pfrender M."/>
        </authorList>
    </citation>
    <scope>NUCLEOTIDE SEQUENCE [LARGE SCALE GENOMIC DNA]</scope>
    <source>
        <strain evidence="1 2">Xinb3</strain>
        <tissue evidence="1">Complete organism</tissue>
    </source>
</reference>
<dbReference type="SMART" id="SM01118">
    <property type="entry name" value="CYTH"/>
    <property type="match status" value="1"/>
</dbReference>
<dbReference type="InterPro" id="IPR023577">
    <property type="entry name" value="CYTH_domain"/>
</dbReference>
<dbReference type="InterPro" id="IPR033469">
    <property type="entry name" value="CYTH-like_dom_sf"/>
</dbReference>
<evidence type="ECO:0000313" key="2">
    <source>
        <dbReference type="Proteomes" id="UP000076858"/>
    </source>
</evidence>
<dbReference type="InterPro" id="IPR008173">
    <property type="entry name" value="Adenylyl_cyclase_CyaB"/>
</dbReference>
<dbReference type="STRING" id="35525.A0A0P5HGC5"/>
<keyword evidence="2" id="KW-1185">Reference proteome</keyword>
<sequence length="179" mass="20259">MTMCQKKTARNVEIKAKIHDINAVTEKVSEVCKMEMEVIEQCDTFFKTENGRLKLREFKDGSGELIYYDRPDVDGPKLSSYSKSSVTDTTSLKSVLEMALGVKGLVKKKRMLWHYNQTRIHIDEVEDLGNFLELEVVLNDNQTPEDGTHAAQELLDVLGIPVSDLLSGSYLDYLNISKP</sequence>
<dbReference type="AlphaFoldDB" id="A0A0P5HGC5"/>
<accession>A0A0P5HGC5</accession>
<dbReference type="GO" id="GO:0016462">
    <property type="term" value="F:pyrophosphatase activity"/>
    <property type="evidence" value="ECO:0007669"/>
    <property type="project" value="UniProtKB-ARBA"/>
</dbReference>
<proteinExistence type="predicted"/>
<dbReference type="OrthoDB" id="6159137at2759"/>